<dbReference type="EMBL" id="PHAO01000001">
    <property type="protein sequence ID" value="PKN02689.1"/>
    <property type="molecule type" value="Genomic_DNA"/>
</dbReference>
<evidence type="ECO:0008006" key="3">
    <source>
        <dbReference type="Google" id="ProtNLM"/>
    </source>
</evidence>
<gene>
    <name evidence="1" type="ORF">CVU76_01465</name>
</gene>
<dbReference type="AlphaFoldDB" id="A0A2N2F3C9"/>
<dbReference type="InterPro" id="IPR043733">
    <property type="entry name" value="DUF5677"/>
</dbReference>
<dbReference type="Proteomes" id="UP000233417">
    <property type="component" value="Unassembled WGS sequence"/>
</dbReference>
<name>A0A2N2F3C9_9BACT</name>
<evidence type="ECO:0000313" key="1">
    <source>
        <dbReference type="EMBL" id="PKN02689.1"/>
    </source>
</evidence>
<dbReference type="Pfam" id="PF18928">
    <property type="entry name" value="DUF5677"/>
    <property type="match status" value="1"/>
</dbReference>
<accession>A0A2N2F3C9</accession>
<comment type="caution">
    <text evidence="1">The sequence shown here is derived from an EMBL/GenBank/DDBJ whole genome shotgun (WGS) entry which is preliminary data.</text>
</comment>
<protein>
    <recommendedName>
        <fullName evidence="3">AbiV family abortive infection protein</fullName>
    </recommendedName>
</protein>
<proteinExistence type="predicted"/>
<organism evidence="1 2">
    <name type="scientific">Candidatus Dojkabacteria bacterium HGW-Dojkabacteria-1</name>
    <dbReference type="NCBI Taxonomy" id="2013761"/>
    <lineage>
        <taxon>Bacteria</taxon>
        <taxon>Candidatus Dojkabacteria</taxon>
    </lineage>
</organism>
<evidence type="ECO:0000313" key="2">
    <source>
        <dbReference type="Proteomes" id="UP000233417"/>
    </source>
</evidence>
<sequence length="193" mass="22597">MRQYRSVIVDTIKKTDSVFDEIGRNYEKTPKNILIHSLSYNSFHITGAILLLCEKNFTQEAAILLRSLIENTVNLKWILNKNFETRIKEYLVDISKDDFGFGKRWTKSNLGERMLEVGFSKEYYNKVVKITHSFSHVNAESLDWTNLKKDYPLLSEDAILSVNYQMLGHTLEVLNNNVSSKFSFYKEIFKSFE</sequence>
<reference evidence="1 2" key="1">
    <citation type="journal article" date="2017" name="ISME J.">
        <title>Potential for microbial H2 and metal transformations associated with novel bacteria and archaea in deep terrestrial subsurface sediments.</title>
        <authorList>
            <person name="Hernsdorf A.W."/>
            <person name="Amano Y."/>
            <person name="Miyakawa K."/>
            <person name="Ise K."/>
            <person name="Suzuki Y."/>
            <person name="Anantharaman K."/>
            <person name="Probst A."/>
            <person name="Burstein D."/>
            <person name="Thomas B.C."/>
            <person name="Banfield J.F."/>
        </authorList>
    </citation>
    <scope>NUCLEOTIDE SEQUENCE [LARGE SCALE GENOMIC DNA]</scope>
    <source>
        <strain evidence="1">HGW-Dojkabacteria-1</strain>
    </source>
</reference>